<evidence type="ECO:0000313" key="2">
    <source>
        <dbReference type="Proteomes" id="UP000199375"/>
    </source>
</evidence>
<accession>A0A1C4U0B2</accession>
<dbReference type="Proteomes" id="UP000199375">
    <property type="component" value="Unassembled WGS sequence"/>
</dbReference>
<evidence type="ECO:0000313" key="1">
    <source>
        <dbReference type="EMBL" id="SCE65141.1"/>
    </source>
</evidence>
<organism evidence="1 2">
    <name type="scientific">Micromonospora haikouensis</name>
    <dbReference type="NCBI Taxonomy" id="686309"/>
    <lineage>
        <taxon>Bacteria</taxon>
        <taxon>Bacillati</taxon>
        <taxon>Actinomycetota</taxon>
        <taxon>Actinomycetes</taxon>
        <taxon>Micromonosporales</taxon>
        <taxon>Micromonosporaceae</taxon>
        <taxon>Micromonospora</taxon>
    </lineage>
</organism>
<reference evidence="1 2" key="1">
    <citation type="submission" date="2016-06" db="EMBL/GenBank/DDBJ databases">
        <authorList>
            <person name="Kjaerup R.B."/>
            <person name="Dalgaard T.S."/>
            <person name="Juul-Madsen H.R."/>
        </authorList>
    </citation>
    <scope>NUCLEOTIDE SEQUENCE [LARGE SCALE GENOMIC DNA]</scope>
    <source>
        <strain evidence="1 2">DSM 45626</strain>
    </source>
</reference>
<dbReference type="AlphaFoldDB" id="A0A1C4U0B2"/>
<name>A0A1C4U0B2_9ACTN</name>
<protein>
    <submittedName>
        <fullName evidence="1">Uncharacterized protein</fullName>
    </submittedName>
</protein>
<proteinExistence type="predicted"/>
<gene>
    <name evidence="1" type="ORF">GA0070558_101329</name>
</gene>
<sequence length="55" mass="6561">MGIPGRRRTDRPVPLGPTHRRDWSRWGRHCVCGLRWPCPDRMLCRPDPERQAGRR</sequence>
<dbReference type="EMBL" id="FMCW01000001">
    <property type="protein sequence ID" value="SCE65141.1"/>
    <property type="molecule type" value="Genomic_DNA"/>
</dbReference>